<name>A0A0L6UAS4_9BASI</name>
<dbReference type="PANTHER" id="PTHR10788">
    <property type="entry name" value="TREHALOSE-6-PHOSPHATE SYNTHASE"/>
    <property type="match status" value="1"/>
</dbReference>
<dbReference type="STRING" id="27349.A0A0L6UAS4"/>
<proteinExistence type="predicted"/>
<organism evidence="2 3">
    <name type="scientific">Puccinia sorghi</name>
    <dbReference type="NCBI Taxonomy" id="27349"/>
    <lineage>
        <taxon>Eukaryota</taxon>
        <taxon>Fungi</taxon>
        <taxon>Dikarya</taxon>
        <taxon>Basidiomycota</taxon>
        <taxon>Pucciniomycotina</taxon>
        <taxon>Pucciniomycetes</taxon>
        <taxon>Pucciniales</taxon>
        <taxon>Pucciniaceae</taxon>
        <taxon>Puccinia</taxon>
    </lineage>
</organism>
<dbReference type="GO" id="GO:0004805">
    <property type="term" value="F:trehalose-phosphatase activity"/>
    <property type="evidence" value="ECO:0007669"/>
    <property type="project" value="TreeGrafter"/>
</dbReference>
<reference evidence="2 3" key="1">
    <citation type="submission" date="2015-08" db="EMBL/GenBank/DDBJ databases">
        <title>Next Generation Sequencing and Analysis of the Genome of Puccinia sorghi L Schw, the Causal Agent of Maize Common Rust.</title>
        <authorList>
            <person name="Rochi L."/>
            <person name="Burguener G."/>
            <person name="Darino M."/>
            <person name="Turjanski A."/>
            <person name="Kreff E."/>
            <person name="Dieguez M.J."/>
            <person name="Sacco F."/>
        </authorList>
    </citation>
    <scope>NUCLEOTIDE SEQUENCE [LARGE SCALE GENOMIC DNA]</scope>
    <source>
        <strain evidence="2 3">RO10H11247</strain>
    </source>
</reference>
<evidence type="ECO:0000313" key="3">
    <source>
        <dbReference type="Proteomes" id="UP000037035"/>
    </source>
</evidence>
<dbReference type="GO" id="GO:0005829">
    <property type="term" value="C:cytosol"/>
    <property type="evidence" value="ECO:0007669"/>
    <property type="project" value="TreeGrafter"/>
</dbReference>
<dbReference type="EMBL" id="LAVV01014315">
    <property type="protein sequence ID" value="KNZ44870.1"/>
    <property type="molecule type" value="Genomic_DNA"/>
</dbReference>
<dbReference type="OrthoDB" id="2499136at2759"/>
<gene>
    <name evidence="2" type="ORF">VP01_873g3</name>
</gene>
<comment type="caution">
    <text evidence="2">The sequence shown here is derived from an EMBL/GenBank/DDBJ whole genome shotgun (WGS) entry which is preliminary data.</text>
</comment>
<keyword evidence="3" id="KW-1185">Reference proteome</keyword>
<accession>A0A0L6UAS4</accession>
<dbReference type="InterPro" id="IPR001830">
    <property type="entry name" value="Glyco_trans_20"/>
</dbReference>
<dbReference type="VEuPathDB" id="FungiDB:VP01_873g3"/>
<feature type="chain" id="PRO_5005567697" evidence="1">
    <location>
        <begin position="20"/>
        <end position="336"/>
    </location>
</feature>
<dbReference type="InterPro" id="IPR003337">
    <property type="entry name" value="Trehalose_PPase"/>
</dbReference>
<sequence length="336" mass="37818">MICHFALIIALLYLEPSRGALTNPVKSMSQTTAGHKPLIETRDIKDVDLISREVSREIHKSYSQSHKRLILLDDDVSLGTIKPFRRENSAYDQKRMTRALKKLSEDPKNEVWIITDRRHVGVLENAYGHIPGLHLAGYEGTDLGENHPPGIVLAPPDPLIKLRNAADGILNDLGITQYEIQQYYLTQQYFIDYFVPSTSSEGMPNEHKVNGILGANGYVGEMTEMKKNLEAMIQSDQRYRGCQVKVAETPEEFRVMLSHQDQFNKGTLAEALFRKHEHDDEPIDFGLSIGDRQMDEPMHQAMRAHGYHAIVVKGKDGNNFDPWPTASGGSGKNQGI</sequence>
<dbReference type="GO" id="GO:0003825">
    <property type="term" value="F:alpha,alpha-trehalose-phosphate synthase (UDP-forming) activity"/>
    <property type="evidence" value="ECO:0007669"/>
    <property type="project" value="TreeGrafter"/>
</dbReference>
<dbReference type="AlphaFoldDB" id="A0A0L6UAS4"/>
<dbReference type="GO" id="GO:0005992">
    <property type="term" value="P:trehalose biosynthetic process"/>
    <property type="evidence" value="ECO:0007669"/>
    <property type="project" value="InterPro"/>
</dbReference>
<evidence type="ECO:0000256" key="1">
    <source>
        <dbReference type="SAM" id="SignalP"/>
    </source>
</evidence>
<feature type="signal peptide" evidence="1">
    <location>
        <begin position="1"/>
        <end position="19"/>
    </location>
</feature>
<protein>
    <submittedName>
        <fullName evidence="2">Uncharacterized protein</fullName>
    </submittedName>
</protein>
<keyword evidence="1" id="KW-0732">Signal</keyword>
<dbReference type="Pfam" id="PF02358">
    <property type="entry name" value="Trehalose_PPase"/>
    <property type="match status" value="1"/>
</dbReference>
<dbReference type="Proteomes" id="UP000037035">
    <property type="component" value="Unassembled WGS sequence"/>
</dbReference>
<evidence type="ECO:0000313" key="2">
    <source>
        <dbReference type="EMBL" id="KNZ44870.1"/>
    </source>
</evidence>
<dbReference type="PANTHER" id="PTHR10788:SF106">
    <property type="entry name" value="BCDNA.GH08860"/>
    <property type="match status" value="1"/>
</dbReference>